<dbReference type="PANTHER" id="PTHR24350">
    <property type="entry name" value="SERINE/THREONINE-PROTEIN KINASE IAL-RELATED"/>
    <property type="match status" value="1"/>
</dbReference>
<sequence length="338" mass="37510">MVYSARYPVMTSERTIPGYKLLRLLGRGNTSLVYLAAAEDGRHVALKIPHEQTLKEKEAAERFGNEVRLTLQFRHPHIVHAHAGTPFGAQAFLALRYYPQGDLTEHLEDLPPGRRLPERQALRILADVASALTYLHHLGAVHQDVKPQNVYVHEGRAALGDMGSTFFTSQGGKVSGSPFYMAPEIYHGESSSGASDVYSLGIMMYELLSGARPFHGSSYEELMVAHLTRFPRSMAHLNSHVDRRISRLAELALAKRPAERPSADELRRALLEALGEPPQDEIYDDSPSTPEVVTAGRTVGRHKPVPMVVPAPTSPPAPAEDDKESDRSGRWSLFKRRK</sequence>
<evidence type="ECO:0000256" key="7">
    <source>
        <dbReference type="SAM" id="MobiDB-lite"/>
    </source>
</evidence>
<feature type="region of interest" description="Disordered" evidence="7">
    <location>
        <begin position="275"/>
        <end position="338"/>
    </location>
</feature>
<dbReference type="Pfam" id="PF00069">
    <property type="entry name" value="Pkinase"/>
    <property type="match status" value="1"/>
</dbReference>
<dbReference type="RefSeq" id="WP_386837741.1">
    <property type="nucleotide sequence ID" value="NZ_JBHUEV010000001.1"/>
</dbReference>
<evidence type="ECO:0000256" key="5">
    <source>
        <dbReference type="ARBA" id="ARBA00022840"/>
    </source>
</evidence>
<keyword evidence="2" id="KW-0808">Transferase</keyword>
<protein>
    <submittedName>
        <fullName evidence="9">Serine/threonine protein kinase</fullName>
    </submittedName>
</protein>
<dbReference type="InterPro" id="IPR030616">
    <property type="entry name" value="Aur-like"/>
</dbReference>
<feature type="compositionally biased region" description="Pro residues" evidence="7">
    <location>
        <begin position="307"/>
        <end position="318"/>
    </location>
</feature>
<dbReference type="InterPro" id="IPR011009">
    <property type="entry name" value="Kinase-like_dom_sf"/>
</dbReference>
<dbReference type="GO" id="GO:0004674">
    <property type="term" value="F:protein serine/threonine kinase activity"/>
    <property type="evidence" value="ECO:0007669"/>
    <property type="project" value="UniProtKB-KW"/>
</dbReference>
<dbReference type="SMART" id="SM00220">
    <property type="entry name" value="S_TKc"/>
    <property type="match status" value="1"/>
</dbReference>
<evidence type="ECO:0000259" key="8">
    <source>
        <dbReference type="PROSITE" id="PS50011"/>
    </source>
</evidence>
<reference evidence="10" key="1">
    <citation type="journal article" date="2019" name="Int. J. Syst. Evol. Microbiol.">
        <title>The Global Catalogue of Microorganisms (GCM) 10K type strain sequencing project: providing services to taxonomists for standard genome sequencing and annotation.</title>
        <authorList>
            <consortium name="The Broad Institute Genomics Platform"/>
            <consortium name="The Broad Institute Genome Sequencing Center for Infectious Disease"/>
            <person name="Wu L."/>
            <person name="Ma J."/>
        </authorList>
    </citation>
    <scope>NUCLEOTIDE SEQUENCE [LARGE SCALE GENOMIC DNA]</scope>
    <source>
        <strain evidence="10">JCM 30331</strain>
    </source>
</reference>
<dbReference type="PROSITE" id="PS50011">
    <property type="entry name" value="PROTEIN_KINASE_DOM"/>
    <property type="match status" value="1"/>
</dbReference>
<dbReference type="InterPro" id="IPR017441">
    <property type="entry name" value="Protein_kinase_ATP_BS"/>
</dbReference>
<evidence type="ECO:0000256" key="3">
    <source>
        <dbReference type="ARBA" id="ARBA00022741"/>
    </source>
</evidence>
<evidence type="ECO:0000256" key="2">
    <source>
        <dbReference type="ARBA" id="ARBA00022679"/>
    </source>
</evidence>
<evidence type="ECO:0000313" key="10">
    <source>
        <dbReference type="Proteomes" id="UP000647587"/>
    </source>
</evidence>
<dbReference type="SUPFAM" id="SSF56112">
    <property type="entry name" value="Protein kinase-like (PK-like)"/>
    <property type="match status" value="1"/>
</dbReference>
<dbReference type="Gene3D" id="1.10.510.10">
    <property type="entry name" value="Transferase(Phosphotransferase) domain 1"/>
    <property type="match status" value="1"/>
</dbReference>
<keyword evidence="10" id="KW-1185">Reference proteome</keyword>
<comment type="caution">
    <text evidence="9">The sequence shown here is derived from an EMBL/GenBank/DDBJ whole genome shotgun (WGS) entry which is preliminary data.</text>
</comment>
<proteinExistence type="predicted"/>
<gene>
    <name evidence="9" type="ORF">GCM10008955_37680</name>
</gene>
<keyword evidence="3 6" id="KW-0547">Nucleotide-binding</keyword>
<keyword evidence="5 6" id="KW-0067">ATP-binding</keyword>
<dbReference type="EMBL" id="BMPP01000022">
    <property type="protein sequence ID" value="GGK40352.1"/>
    <property type="molecule type" value="Genomic_DNA"/>
</dbReference>
<feature type="binding site" evidence="6">
    <location>
        <position position="47"/>
    </location>
    <ligand>
        <name>ATP</name>
        <dbReference type="ChEBI" id="CHEBI:30616"/>
    </ligand>
</feature>
<keyword evidence="4 9" id="KW-0418">Kinase</keyword>
<evidence type="ECO:0000256" key="6">
    <source>
        <dbReference type="PROSITE-ProRule" id="PRU10141"/>
    </source>
</evidence>
<dbReference type="InterPro" id="IPR000719">
    <property type="entry name" value="Prot_kinase_dom"/>
</dbReference>
<dbReference type="Gene3D" id="3.30.200.20">
    <property type="entry name" value="Phosphorylase Kinase, domain 1"/>
    <property type="match status" value="1"/>
</dbReference>
<feature type="domain" description="Protein kinase" evidence="8">
    <location>
        <begin position="19"/>
        <end position="274"/>
    </location>
</feature>
<accession>A0ABQ2F4K0</accession>
<name>A0ABQ2F4K0_9DEIO</name>
<dbReference type="PROSITE" id="PS00107">
    <property type="entry name" value="PROTEIN_KINASE_ATP"/>
    <property type="match status" value="1"/>
</dbReference>
<keyword evidence="1 9" id="KW-0723">Serine/threonine-protein kinase</keyword>
<dbReference type="Proteomes" id="UP000647587">
    <property type="component" value="Unassembled WGS sequence"/>
</dbReference>
<evidence type="ECO:0000313" key="9">
    <source>
        <dbReference type="EMBL" id="GGK40352.1"/>
    </source>
</evidence>
<dbReference type="CDD" id="cd14014">
    <property type="entry name" value="STKc_PknB_like"/>
    <property type="match status" value="1"/>
</dbReference>
<evidence type="ECO:0000256" key="4">
    <source>
        <dbReference type="ARBA" id="ARBA00022777"/>
    </source>
</evidence>
<evidence type="ECO:0000256" key="1">
    <source>
        <dbReference type="ARBA" id="ARBA00022527"/>
    </source>
</evidence>
<organism evidence="9 10">
    <name type="scientific">Deinococcus malanensis</name>
    <dbReference type="NCBI Taxonomy" id="1706855"/>
    <lineage>
        <taxon>Bacteria</taxon>
        <taxon>Thermotogati</taxon>
        <taxon>Deinococcota</taxon>
        <taxon>Deinococci</taxon>
        <taxon>Deinococcales</taxon>
        <taxon>Deinococcaceae</taxon>
        <taxon>Deinococcus</taxon>
    </lineage>
</organism>